<keyword evidence="1" id="KW-0812">Transmembrane</keyword>
<sequence>MPAFFISIDFEKYILEKQYHYNKGPDSPAFRFTPFALIALHFVLALIGFK</sequence>
<protein>
    <submittedName>
        <fullName evidence="2">Uncharacterized protein</fullName>
    </submittedName>
</protein>
<accession>A0A286ADI5</accession>
<evidence type="ECO:0000313" key="2">
    <source>
        <dbReference type="EMBL" id="SOD19964.1"/>
    </source>
</evidence>
<name>A0A286ADI5_9SPHI</name>
<evidence type="ECO:0000313" key="3">
    <source>
        <dbReference type="Proteomes" id="UP000219281"/>
    </source>
</evidence>
<dbReference type="AlphaFoldDB" id="A0A286ADI5"/>
<dbReference type="EMBL" id="OCMT01000004">
    <property type="protein sequence ID" value="SOD19964.1"/>
    <property type="molecule type" value="Genomic_DNA"/>
</dbReference>
<evidence type="ECO:0000256" key="1">
    <source>
        <dbReference type="SAM" id="Phobius"/>
    </source>
</evidence>
<feature type="transmembrane region" description="Helical" evidence="1">
    <location>
        <begin position="29"/>
        <end position="49"/>
    </location>
</feature>
<reference evidence="3" key="1">
    <citation type="submission" date="2017-09" db="EMBL/GenBank/DDBJ databases">
        <authorList>
            <person name="Varghese N."/>
            <person name="Submissions S."/>
        </authorList>
    </citation>
    <scope>NUCLEOTIDE SEQUENCE [LARGE SCALE GENOMIC DNA]</scope>
    <source>
        <strain evidence="3">CGMCC 1.12803</strain>
    </source>
</reference>
<gene>
    <name evidence="2" type="ORF">SAMN06297358_3672</name>
</gene>
<organism evidence="2 3">
    <name type="scientific">Pedobacter xixiisoli</name>
    <dbReference type="NCBI Taxonomy" id="1476464"/>
    <lineage>
        <taxon>Bacteria</taxon>
        <taxon>Pseudomonadati</taxon>
        <taxon>Bacteroidota</taxon>
        <taxon>Sphingobacteriia</taxon>
        <taxon>Sphingobacteriales</taxon>
        <taxon>Sphingobacteriaceae</taxon>
        <taxon>Pedobacter</taxon>
    </lineage>
</organism>
<proteinExistence type="predicted"/>
<dbReference type="Proteomes" id="UP000219281">
    <property type="component" value="Unassembled WGS sequence"/>
</dbReference>
<keyword evidence="1" id="KW-1133">Transmembrane helix</keyword>
<keyword evidence="3" id="KW-1185">Reference proteome</keyword>
<keyword evidence="1" id="KW-0472">Membrane</keyword>